<comment type="caution">
    <text evidence="2">The sequence shown here is derived from an EMBL/GenBank/DDBJ whole genome shotgun (WGS) entry which is preliminary data.</text>
</comment>
<dbReference type="RefSeq" id="WP_305112774.1">
    <property type="nucleotide sequence ID" value="NZ_JAUTIX010000009.1"/>
</dbReference>
<name>A0AA90SSZ3_9ACTN</name>
<dbReference type="Proteomes" id="UP001178281">
    <property type="component" value="Unassembled WGS sequence"/>
</dbReference>
<dbReference type="GO" id="GO:0016747">
    <property type="term" value="F:acyltransferase activity, transferring groups other than amino-acyl groups"/>
    <property type="evidence" value="ECO:0007669"/>
    <property type="project" value="InterPro"/>
</dbReference>
<reference evidence="2" key="1">
    <citation type="submission" date="2023-08" db="EMBL/GenBank/DDBJ databases">
        <title>The draft genome of Tsukamurella strandjordii strain 050030.</title>
        <authorList>
            <person name="Zhao F."/>
            <person name="Feng Y."/>
            <person name="Zong Z."/>
        </authorList>
    </citation>
    <scope>NUCLEOTIDE SEQUENCE</scope>
    <source>
        <strain evidence="2">050030</strain>
    </source>
</reference>
<dbReference type="SUPFAM" id="SSF55729">
    <property type="entry name" value="Acyl-CoA N-acyltransferases (Nat)"/>
    <property type="match status" value="1"/>
</dbReference>
<dbReference type="PROSITE" id="PS51186">
    <property type="entry name" value="GNAT"/>
    <property type="match status" value="1"/>
</dbReference>
<keyword evidence="3" id="KW-1185">Reference proteome</keyword>
<evidence type="ECO:0000313" key="2">
    <source>
        <dbReference type="EMBL" id="MDP0400371.1"/>
    </source>
</evidence>
<evidence type="ECO:0000259" key="1">
    <source>
        <dbReference type="PROSITE" id="PS51186"/>
    </source>
</evidence>
<organism evidence="2 3">
    <name type="scientific">Tsukamurella strandjordii</name>
    <dbReference type="NCBI Taxonomy" id="147577"/>
    <lineage>
        <taxon>Bacteria</taxon>
        <taxon>Bacillati</taxon>
        <taxon>Actinomycetota</taxon>
        <taxon>Actinomycetes</taxon>
        <taxon>Mycobacteriales</taxon>
        <taxon>Tsukamurellaceae</taxon>
        <taxon>Tsukamurella</taxon>
    </lineage>
</organism>
<feature type="domain" description="N-acetyltransferase" evidence="1">
    <location>
        <begin position="6"/>
        <end position="139"/>
    </location>
</feature>
<dbReference type="CDD" id="cd04301">
    <property type="entry name" value="NAT_SF"/>
    <property type="match status" value="1"/>
</dbReference>
<evidence type="ECO:0000313" key="3">
    <source>
        <dbReference type="Proteomes" id="UP001178281"/>
    </source>
</evidence>
<dbReference type="AlphaFoldDB" id="A0AA90SSZ3"/>
<dbReference type="Pfam" id="PF00583">
    <property type="entry name" value="Acetyltransf_1"/>
    <property type="match status" value="1"/>
</dbReference>
<protein>
    <submittedName>
        <fullName evidence="2">GNAT family N-acetyltransferase</fullName>
    </submittedName>
</protein>
<dbReference type="Gene3D" id="3.40.630.30">
    <property type="match status" value="1"/>
</dbReference>
<proteinExistence type="predicted"/>
<dbReference type="InterPro" id="IPR000182">
    <property type="entry name" value="GNAT_dom"/>
</dbReference>
<sequence>MKLDGATVRAASTEDLPFLVENDQIVRRSVLVEAIAAGRVIVAVYDDRPIGWLRWSVFRDVYPFIDVVEVLGPFRRRGIGRLLMEAWTAEAARARCAGVMTCADPESAGYRFLWALGWQDCGALLLPTPAVTILRRSLTGPTEPWDESVAPPVVRTEFQSRWGELPGGGEWADDVLAMLVGERMYSVEFVVNDYVQLRFDGPRSDPGPAVLNCEVWPAIEYRGRTWREPNLGYADALRGLTPGTVTGTSVRPREGLRIELDTGAVLINPAADEVYVEIAQLTGAEGGNSALWLPGDLGFEHLAQADDA</sequence>
<dbReference type="InterPro" id="IPR016181">
    <property type="entry name" value="Acyl_CoA_acyltransferase"/>
</dbReference>
<dbReference type="EMBL" id="JAUTIX010000009">
    <property type="protein sequence ID" value="MDP0400371.1"/>
    <property type="molecule type" value="Genomic_DNA"/>
</dbReference>
<gene>
    <name evidence="2" type="ORF">Q7X28_20835</name>
</gene>
<accession>A0AA90SSZ3</accession>